<reference evidence="2 3" key="1">
    <citation type="journal article" date="2018" name="New Phytol.">
        <title>Phylogenomics of Endogonaceae and evolution of mycorrhizas within Mucoromycota.</title>
        <authorList>
            <person name="Chang Y."/>
            <person name="Desiro A."/>
            <person name="Na H."/>
            <person name="Sandor L."/>
            <person name="Lipzen A."/>
            <person name="Clum A."/>
            <person name="Barry K."/>
            <person name="Grigoriev I.V."/>
            <person name="Martin F.M."/>
            <person name="Stajich J.E."/>
            <person name="Smith M.E."/>
            <person name="Bonito G."/>
            <person name="Spatafora J.W."/>
        </authorList>
    </citation>
    <scope>NUCLEOTIDE SEQUENCE [LARGE SCALE GENOMIC DNA]</scope>
    <source>
        <strain evidence="2 3">GMNB39</strain>
    </source>
</reference>
<dbReference type="OrthoDB" id="506498at2759"/>
<name>A0A433DLV3_9FUNG</name>
<evidence type="ECO:0000313" key="3">
    <source>
        <dbReference type="Proteomes" id="UP000268093"/>
    </source>
</evidence>
<dbReference type="Pfam" id="PF13649">
    <property type="entry name" value="Methyltransf_25"/>
    <property type="match status" value="1"/>
</dbReference>
<evidence type="ECO:0000259" key="1">
    <source>
        <dbReference type="Pfam" id="PF13649"/>
    </source>
</evidence>
<gene>
    <name evidence="2" type="ORF">BC936DRAFT_145519</name>
</gene>
<dbReference type="EMBL" id="RBNI01000429">
    <property type="protein sequence ID" value="RUP51819.1"/>
    <property type="molecule type" value="Genomic_DNA"/>
</dbReference>
<dbReference type="InterPro" id="IPR029063">
    <property type="entry name" value="SAM-dependent_MTases_sf"/>
</dbReference>
<organism evidence="2 3">
    <name type="scientific">Jimgerdemannia flammicorona</name>
    <dbReference type="NCBI Taxonomy" id="994334"/>
    <lineage>
        <taxon>Eukaryota</taxon>
        <taxon>Fungi</taxon>
        <taxon>Fungi incertae sedis</taxon>
        <taxon>Mucoromycota</taxon>
        <taxon>Mucoromycotina</taxon>
        <taxon>Endogonomycetes</taxon>
        <taxon>Endogonales</taxon>
        <taxon>Endogonaceae</taxon>
        <taxon>Jimgerdemannia</taxon>
    </lineage>
</organism>
<dbReference type="SUPFAM" id="SSF53335">
    <property type="entry name" value="S-adenosyl-L-methionine-dependent methyltransferases"/>
    <property type="match status" value="1"/>
</dbReference>
<accession>A0A433DLV3</accession>
<protein>
    <recommendedName>
        <fullName evidence="1">Methyltransferase domain-containing protein</fullName>
    </recommendedName>
</protein>
<keyword evidence="3" id="KW-1185">Reference proteome</keyword>
<dbReference type="Proteomes" id="UP000268093">
    <property type="component" value="Unassembled WGS sequence"/>
</dbReference>
<comment type="caution">
    <text evidence="2">The sequence shown here is derived from an EMBL/GenBank/DDBJ whole genome shotgun (WGS) entry which is preliminary data.</text>
</comment>
<dbReference type="AlphaFoldDB" id="A0A433DLV3"/>
<sequence length="212" mass="23335">MATDFPNSKFTGIDTGAFLPKSSAPLPANCVFQASNAAERLPFENETFDYIFQRHMVASYDTDQWRKVTEEMFRVTKPGGFVEIVELDVGKIVGGGSVAKGAWRVAKAFAERNGMNLRIIHRLPYLMTEAGFTIAKAGHLSIPIGKQGGEIGRLFACDLRSVLQAGKALALRELTISSSFFDDLLNRLFDELDGRPGVFMNVHIAVYQKPSA</sequence>
<proteinExistence type="predicted"/>
<dbReference type="Gene3D" id="3.40.50.150">
    <property type="entry name" value="Vaccinia Virus protein VP39"/>
    <property type="match status" value="1"/>
</dbReference>
<evidence type="ECO:0000313" key="2">
    <source>
        <dbReference type="EMBL" id="RUP51819.1"/>
    </source>
</evidence>
<feature type="domain" description="Methyltransferase" evidence="1">
    <location>
        <begin position="5"/>
        <end position="80"/>
    </location>
</feature>
<dbReference type="InterPro" id="IPR041698">
    <property type="entry name" value="Methyltransf_25"/>
</dbReference>